<reference evidence="1" key="1">
    <citation type="submission" date="2021-09" db="EMBL/GenBank/DDBJ databases">
        <authorList>
            <consortium name="AG Swart"/>
            <person name="Singh M."/>
            <person name="Singh A."/>
            <person name="Seah K."/>
            <person name="Emmerich C."/>
        </authorList>
    </citation>
    <scope>NUCLEOTIDE SEQUENCE</scope>
    <source>
        <strain evidence="1">ATCC30299</strain>
    </source>
</reference>
<gene>
    <name evidence="1" type="ORF">BSTOLATCC_MIC22526</name>
</gene>
<keyword evidence="2" id="KW-1185">Reference proteome</keyword>
<comment type="caution">
    <text evidence="1">The sequence shown here is derived from an EMBL/GenBank/DDBJ whole genome shotgun (WGS) entry which is preliminary data.</text>
</comment>
<dbReference type="EMBL" id="CAJZBQ010000021">
    <property type="protein sequence ID" value="CAG9319132.1"/>
    <property type="molecule type" value="Genomic_DNA"/>
</dbReference>
<evidence type="ECO:0000313" key="1">
    <source>
        <dbReference type="EMBL" id="CAG9319132.1"/>
    </source>
</evidence>
<dbReference type="Proteomes" id="UP001162131">
    <property type="component" value="Unassembled WGS sequence"/>
</dbReference>
<dbReference type="AlphaFoldDB" id="A0AAU9IWB2"/>
<evidence type="ECO:0000313" key="2">
    <source>
        <dbReference type="Proteomes" id="UP001162131"/>
    </source>
</evidence>
<protein>
    <submittedName>
        <fullName evidence="1">Uncharacterized protein</fullName>
    </submittedName>
</protein>
<name>A0AAU9IWB2_9CILI</name>
<proteinExistence type="predicted"/>
<sequence>MIFLFEHLNSQEPSLIPIFDLLYHCRPKYCLQPIFFNSFRSSLIISIVALFQIHSSTLRVLHSKNLAFSKFE</sequence>
<organism evidence="1 2">
    <name type="scientific">Blepharisma stoltei</name>
    <dbReference type="NCBI Taxonomy" id="1481888"/>
    <lineage>
        <taxon>Eukaryota</taxon>
        <taxon>Sar</taxon>
        <taxon>Alveolata</taxon>
        <taxon>Ciliophora</taxon>
        <taxon>Postciliodesmatophora</taxon>
        <taxon>Heterotrichea</taxon>
        <taxon>Heterotrichida</taxon>
        <taxon>Blepharismidae</taxon>
        <taxon>Blepharisma</taxon>
    </lineage>
</organism>
<accession>A0AAU9IWB2</accession>